<proteinExistence type="predicted"/>
<sequence>MVNLEKRCSNLTLEGDDDRPFFEEVSSEVVEQEIQKVFPVVGTLITEKVVKFQFLRRLSHLYGDLVGAFSLETLVNAGVGLSGVMLLGNNEEGTRDQNRRRP</sequence>
<dbReference type="AlphaFoldDB" id="A0A9P1EPH0"/>
<comment type="caution">
    <text evidence="1">The sequence shown here is derived from an EMBL/GenBank/DDBJ whole genome shotgun (WGS) entry which is preliminary data.</text>
</comment>
<organism evidence="1 2">
    <name type="scientific">Cuscuta europaea</name>
    <name type="common">European dodder</name>
    <dbReference type="NCBI Taxonomy" id="41803"/>
    <lineage>
        <taxon>Eukaryota</taxon>
        <taxon>Viridiplantae</taxon>
        <taxon>Streptophyta</taxon>
        <taxon>Embryophyta</taxon>
        <taxon>Tracheophyta</taxon>
        <taxon>Spermatophyta</taxon>
        <taxon>Magnoliopsida</taxon>
        <taxon>eudicotyledons</taxon>
        <taxon>Gunneridae</taxon>
        <taxon>Pentapetalae</taxon>
        <taxon>asterids</taxon>
        <taxon>lamiids</taxon>
        <taxon>Solanales</taxon>
        <taxon>Convolvulaceae</taxon>
        <taxon>Cuscuteae</taxon>
        <taxon>Cuscuta</taxon>
        <taxon>Cuscuta subgen. Cuscuta</taxon>
    </lineage>
</organism>
<evidence type="ECO:0000313" key="2">
    <source>
        <dbReference type="Proteomes" id="UP001152484"/>
    </source>
</evidence>
<name>A0A9P1EPH0_CUSEU</name>
<keyword evidence="2" id="KW-1185">Reference proteome</keyword>
<reference evidence="1" key="1">
    <citation type="submission" date="2022-07" db="EMBL/GenBank/DDBJ databases">
        <authorList>
            <person name="Macas J."/>
            <person name="Novak P."/>
            <person name="Neumann P."/>
        </authorList>
    </citation>
    <scope>NUCLEOTIDE SEQUENCE</scope>
</reference>
<gene>
    <name evidence="1" type="ORF">CEURO_LOCUS22683</name>
</gene>
<dbReference type="EMBL" id="CAMAPE010000098">
    <property type="protein sequence ID" value="CAH9120353.1"/>
    <property type="molecule type" value="Genomic_DNA"/>
</dbReference>
<evidence type="ECO:0000313" key="1">
    <source>
        <dbReference type="EMBL" id="CAH9120353.1"/>
    </source>
</evidence>
<dbReference type="Proteomes" id="UP001152484">
    <property type="component" value="Unassembled WGS sequence"/>
</dbReference>
<protein>
    <submittedName>
        <fullName evidence="1">Uncharacterized protein</fullName>
    </submittedName>
</protein>
<accession>A0A9P1EPH0</accession>